<accession>A0A1R2CXU1</accession>
<dbReference type="InterPro" id="IPR011356">
    <property type="entry name" value="Leucine_aapep/pepB"/>
</dbReference>
<dbReference type="GO" id="GO:0070006">
    <property type="term" value="F:metalloaminopeptidase activity"/>
    <property type="evidence" value="ECO:0007669"/>
    <property type="project" value="InterPro"/>
</dbReference>
<dbReference type="GO" id="GO:0005737">
    <property type="term" value="C:cytoplasm"/>
    <property type="evidence" value="ECO:0007669"/>
    <property type="project" value="InterPro"/>
</dbReference>
<dbReference type="SUPFAM" id="SSF53187">
    <property type="entry name" value="Zn-dependent exopeptidases"/>
    <property type="match status" value="1"/>
</dbReference>
<dbReference type="EC" id="3.4.11.1" evidence="3"/>
<feature type="domain" description="Cytosol aminopeptidase" evidence="7">
    <location>
        <begin position="332"/>
        <end position="339"/>
    </location>
</feature>
<dbReference type="Gene3D" id="3.40.630.10">
    <property type="entry name" value="Zn peptidases"/>
    <property type="match status" value="1"/>
</dbReference>
<keyword evidence="9" id="KW-1185">Reference proteome</keyword>
<evidence type="ECO:0000256" key="1">
    <source>
        <dbReference type="ARBA" id="ARBA00000135"/>
    </source>
</evidence>
<keyword evidence="6" id="KW-0378">Hydrolase</keyword>
<gene>
    <name evidence="8" type="ORF">SteCoe_3152</name>
</gene>
<comment type="similarity">
    <text evidence="2">Belongs to the peptidase M17 family.</text>
</comment>
<dbReference type="Proteomes" id="UP000187209">
    <property type="component" value="Unassembled WGS sequence"/>
</dbReference>
<evidence type="ECO:0000256" key="3">
    <source>
        <dbReference type="ARBA" id="ARBA00012565"/>
    </source>
</evidence>
<keyword evidence="4" id="KW-0031">Aminopeptidase</keyword>
<organism evidence="8 9">
    <name type="scientific">Stentor coeruleus</name>
    <dbReference type="NCBI Taxonomy" id="5963"/>
    <lineage>
        <taxon>Eukaryota</taxon>
        <taxon>Sar</taxon>
        <taxon>Alveolata</taxon>
        <taxon>Ciliophora</taxon>
        <taxon>Postciliodesmatophora</taxon>
        <taxon>Heterotrichea</taxon>
        <taxon>Heterotrichida</taxon>
        <taxon>Stentoridae</taxon>
        <taxon>Stentor</taxon>
    </lineage>
</organism>
<evidence type="ECO:0000313" key="8">
    <source>
        <dbReference type="EMBL" id="OMJ93826.1"/>
    </source>
</evidence>
<dbReference type="InterPro" id="IPR023042">
    <property type="entry name" value="Peptidase_M17_leu_NH2_pept"/>
</dbReference>
<evidence type="ECO:0000256" key="6">
    <source>
        <dbReference type="ARBA" id="ARBA00022801"/>
    </source>
</evidence>
<protein>
    <recommendedName>
        <fullName evidence="3">leucyl aminopeptidase</fullName>
        <ecNumber evidence="3">3.4.11.1</ecNumber>
    </recommendedName>
</protein>
<dbReference type="CDD" id="cd00433">
    <property type="entry name" value="Peptidase_M17"/>
    <property type="match status" value="1"/>
</dbReference>
<dbReference type="PANTHER" id="PTHR11963">
    <property type="entry name" value="LEUCINE AMINOPEPTIDASE-RELATED"/>
    <property type="match status" value="1"/>
</dbReference>
<sequence length="489" mass="53886">MLRCLTRRIHKILKTSFELSGETAVYVTDKNAPKRIIKETALEDLKNTKAVWLYPKKDYKRTLVLQVSKEDEVFSSACSAVSALKSRKITNADVFFPKSFKDEQVIKWVNTAMLANYDYSLKTIEKQTSDQESEPEKGPTYIENLNLSYKFASEEDFNYSISSAANSLYARDLANTRGSIATPEFIHKKVLELVETHKDSIEIEVIEGEALQNQGLSLLYNVGKGAQSQPRLIVLKYSGHENPEETLALVGKGLTFDTGGLNLKPTNNIEDMYLDKSGACAALGAFKWVVENKIKINLVCTLALAENAISSRSYKPLDILTSLKGKTVEIGNTDAEGRLCLADALTYTQQKYKPSTIIDLATLTGACVVALGEETAGAFGNNSKLIGKLKNAGSFYQENIWEMPINEEHEKTIKGKNADISNIGKSRYGGACSAAAFLKHFIEKGVNWAHLDIAGPAMSKSDRGQFSAGGTGFGVQLLTRFILNEQIKK</sequence>
<dbReference type="PROSITE" id="PS00631">
    <property type="entry name" value="CYTOSOL_AP"/>
    <property type="match status" value="1"/>
</dbReference>
<dbReference type="PANTHER" id="PTHR11963:SF23">
    <property type="entry name" value="CYTOSOL AMINOPEPTIDASE"/>
    <property type="match status" value="1"/>
</dbReference>
<evidence type="ECO:0000256" key="4">
    <source>
        <dbReference type="ARBA" id="ARBA00022438"/>
    </source>
</evidence>
<dbReference type="PRINTS" id="PR00481">
    <property type="entry name" value="LAMNOPPTDASE"/>
</dbReference>
<dbReference type="OrthoDB" id="412814at2759"/>
<evidence type="ECO:0000256" key="5">
    <source>
        <dbReference type="ARBA" id="ARBA00022670"/>
    </source>
</evidence>
<comment type="catalytic activity">
    <reaction evidence="1">
        <text>Release of an N-terminal amino acid, Xaa-|-Yaa-, in which Xaa is preferably Leu, but may be other amino acids including Pro although not Arg or Lys, and Yaa may be Pro. Amino acid amides and methyl esters are also readily hydrolyzed, but rates on arylamides are exceedingly low.</text>
        <dbReference type="EC" id="3.4.11.1"/>
    </reaction>
</comment>
<dbReference type="HAMAP" id="MF_00181">
    <property type="entry name" value="Cytosol_peptidase_M17"/>
    <property type="match status" value="1"/>
</dbReference>
<name>A0A1R2CXU1_9CILI</name>
<dbReference type="Pfam" id="PF00883">
    <property type="entry name" value="Peptidase_M17"/>
    <property type="match status" value="1"/>
</dbReference>
<evidence type="ECO:0000259" key="7">
    <source>
        <dbReference type="PROSITE" id="PS00631"/>
    </source>
</evidence>
<dbReference type="EMBL" id="MPUH01000036">
    <property type="protein sequence ID" value="OMJ93826.1"/>
    <property type="molecule type" value="Genomic_DNA"/>
</dbReference>
<comment type="caution">
    <text evidence="8">The sequence shown here is derived from an EMBL/GenBank/DDBJ whole genome shotgun (WGS) entry which is preliminary data.</text>
</comment>
<proteinExistence type="inferred from homology"/>
<evidence type="ECO:0000313" key="9">
    <source>
        <dbReference type="Proteomes" id="UP000187209"/>
    </source>
</evidence>
<dbReference type="InterPro" id="IPR000819">
    <property type="entry name" value="Peptidase_M17_C"/>
</dbReference>
<dbReference type="GO" id="GO:0030145">
    <property type="term" value="F:manganese ion binding"/>
    <property type="evidence" value="ECO:0007669"/>
    <property type="project" value="InterPro"/>
</dbReference>
<dbReference type="AlphaFoldDB" id="A0A1R2CXU1"/>
<dbReference type="GO" id="GO:0006508">
    <property type="term" value="P:proteolysis"/>
    <property type="evidence" value="ECO:0007669"/>
    <property type="project" value="UniProtKB-KW"/>
</dbReference>
<reference evidence="8 9" key="1">
    <citation type="submission" date="2016-11" db="EMBL/GenBank/DDBJ databases">
        <title>The macronuclear genome of Stentor coeruleus: a giant cell with tiny introns.</title>
        <authorList>
            <person name="Slabodnick M."/>
            <person name="Ruby J.G."/>
            <person name="Reiff S.B."/>
            <person name="Swart E.C."/>
            <person name="Gosai S."/>
            <person name="Prabakaran S."/>
            <person name="Witkowska E."/>
            <person name="Larue G.E."/>
            <person name="Fisher S."/>
            <person name="Freeman R.M."/>
            <person name="Gunawardena J."/>
            <person name="Chu W."/>
            <person name="Stover N.A."/>
            <person name="Gregory B.D."/>
            <person name="Nowacki M."/>
            <person name="Derisi J."/>
            <person name="Roy S.W."/>
            <person name="Marshall W.F."/>
            <person name="Sood P."/>
        </authorList>
    </citation>
    <scope>NUCLEOTIDE SEQUENCE [LARGE SCALE GENOMIC DNA]</scope>
    <source>
        <strain evidence="8">WM001</strain>
    </source>
</reference>
<evidence type="ECO:0000256" key="2">
    <source>
        <dbReference type="ARBA" id="ARBA00009528"/>
    </source>
</evidence>
<keyword evidence="5" id="KW-0645">Protease</keyword>